<reference evidence="3 4" key="1">
    <citation type="submission" date="2019-07" db="EMBL/GenBank/DDBJ databases">
        <title>Whole genome shotgun sequence of Swaminathania salitolerans NBRC 104436.</title>
        <authorList>
            <person name="Hosoyama A."/>
            <person name="Uohara A."/>
            <person name="Ohji S."/>
            <person name="Ichikawa N."/>
        </authorList>
    </citation>
    <scope>NUCLEOTIDE SEQUENCE [LARGE SCALE GENOMIC DNA]</scope>
    <source>
        <strain evidence="3 4">NBRC 104436</strain>
    </source>
</reference>
<keyword evidence="1" id="KW-0573">Peptidoglycan synthesis</keyword>
<dbReference type="GO" id="GO:0016740">
    <property type="term" value="F:transferase activity"/>
    <property type="evidence" value="ECO:0007669"/>
    <property type="project" value="InterPro"/>
</dbReference>
<feature type="active site" description="Nucleophile" evidence="1">
    <location>
        <position position="143"/>
    </location>
</feature>
<dbReference type="Proteomes" id="UP000321405">
    <property type="component" value="Unassembled WGS sequence"/>
</dbReference>
<dbReference type="OrthoDB" id="9804204at2"/>
<sequence>MNVILRPVGVHEAVILLDGAQIPVAIGAGGISAHKNEGDHATPVGVLPFRRVFYRADRTSRPETTLPVEALSPHDGWCDDAGHPDYNRFVTTPHPASHERLWRDDNSYDLIVVLGWNDLSPVPGRGSAIFMHLPTRSGFTEGCIALPDASLRQLLRRGVSGIEVQGH</sequence>
<name>A0A511BQE6_9PROT</name>
<feature type="active site" description="Proton donor/acceptor" evidence="1">
    <location>
        <position position="132"/>
    </location>
</feature>
<gene>
    <name evidence="3" type="ORF">SSA02_12260</name>
</gene>
<evidence type="ECO:0000256" key="1">
    <source>
        <dbReference type="PROSITE-ProRule" id="PRU01373"/>
    </source>
</evidence>
<dbReference type="EMBL" id="BJVC01000002">
    <property type="protein sequence ID" value="GEL02063.1"/>
    <property type="molecule type" value="Genomic_DNA"/>
</dbReference>
<dbReference type="PANTHER" id="PTHR38589:SF1">
    <property type="entry name" value="BLR0621 PROTEIN"/>
    <property type="match status" value="1"/>
</dbReference>
<evidence type="ECO:0000259" key="2">
    <source>
        <dbReference type="PROSITE" id="PS52029"/>
    </source>
</evidence>
<accession>A0A511BQE6</accession>
<dbReference type="PANTHER" id="PTHR38589">
    <property type="entry name" value="BLR0621 PROTEIN"/>
    <property type="match status" value="1"/>
</dbReference>
<keyword evidence="4" id="KW-1185">Reference proteome</keyword>
<dbReference type="AlphaFoldDB" id="A0A511BQE6"/>
<feature type="domain" description="L,D-TPase catalytic" evidence="2">
    <location>
        <begin position="1"/>
        <end position="167"/>
    </location>
</feature>
<dbReference type="InterPro" id="IPR005490">
    <property type="entry name" value="LD_TPept_cat_dom"/>
</dbReference>
<proteinExistence type="predicted"/>
<evidence type="ECO:0000313" key="3">
    <source>
        <dbReference type="EMBL" id="GEL02063.1"/>
    </source>
</evidence>
<keyword evidence="1" id="KW-0133">Cell shape</keyword>
<keyword evidence="1" id="KW-0961">Cell wall biogenesis/degradation</keyword>
<dbReference type="GO" id="GO:0009252">
    <property type="term" value="P:peptidoglycan biosynthetic process"/>
    <property type="evidence" value="ECO:0007669"/>
    <property type="project" value="UniProtKB-KW"/>
</dbReference>
<comment type="pathway">
    <text evidence="1">Cell wall biogenesis; peptidoglycan biosynthesis.</text>
</comment>
<dbReference type="Pfam" id="PF03734">
    <property type="entry name" value="YkuD"/>
    <property type="match status" value="1"/>
</dbReference>
<dbReference type="RefSeq" id="WP_147093103.1">
    <property type="nucleotide sequence ID" value="NZ_BJVC01000002.1"/>
</dbReference>
<dbReference type="PROSITE" id="PS52029">
    <property type="entry name" value="LD_TPASE"/>
    <property type="match status" value="1"/>
</dbReference>
<dbReference type="GO" id="GO:0008360">
    <property type="term" value="P:regulation of cell shape"/>
    <property type="evidence" value="ECO:0007669"/>
    <property type="project" value="UniProtKB-UniRule"/>
</dbReference>
<dbReference type="GO" id="GO:0071555">
    <property type="term" value="P:cell wall organization"/>
    <property type="evidence" value="ECO:0007669"/>
    <property type="project" value="UniProtKB-UniRule"/>
</dbReference>
<protein>
    <recommendedName>
        <fullName evidence="2">L,D-TPase catalytic domain-containing protein</fullName>
    </recommendedName>
</protein>
<organism evidence="3 4">
    <name type="scientific">Swaminathania salitolerans</name>
    <dbReference type="NCBI Taxonomy" id="182838"/>
    <lineage>
        <taxon>Bacteria</taxon>
        <taxon>Pseudomonadati</taxon>
        <taxon>Pseudomonadota</taxon>
        <taxon>Alphaproteobacteria</taxon>
        <taxon>Acetobacterales</taxon>
        <taxon>Acetobacteraceae</taxon>
        <taxon>Swaminathania</taxon>
    </lineage>
</organism>
<evidence type="ECO:0000313" key="4">
    <source>
        <dbReference type="Proteomes" id="UP000321405"/>
    </source>
</evidence>
<comment type="caution">
    <text evidence="3">The sequence shown here is derived from an EMBL/GenBank/DDBJ whole genome shotgun (WGS) entry which is preliminary data.</text>
</comment>